<feature type="region of interest" description="Disordered" evidence="2">
    <location>
        <begin position="120"/>
        <end position="144"/>
    </location>
</feature>
<dbReference type="PANTHER" id="PTHR42886">
    <property type="entry name" value="RE40534P-RELATED"/>
    <property type="match status" value="1"/>
</dbReference>
<dbReference type="InterPro" id="IPR000073">
    <property type="entry name" value="AB_hydrolase_1"/>
</dbReference>
<protein>
    <recommendedName>
        <fullName evidence="3">AB hydrolase-1 domain-containing protein</fullName>
    </recommendedName>
</protein>
<reference evidence="4 5" key="1">
    <citation type="journal article" date="2024" name="J. Plant Pathol.">
        <title>Sequence and assembly of the genome of Seiridium unicorne, isolate CBS 538.82, causal agent of cypress canker disease.</title>
        <authorList>
            <person name="Scali E."/>
            <person name="Rocca G.D."/>
            <person name="Danti R."/>
            <person name="Garbelotto M."/>
            <person name="Barberini S."/>
            <person name="Baroncelli R."/>
            <person name="Emiliani G."/>
        </authorList>
    </citation>
    <scope>NUCLEOTIDE SEQUENCE [LARGE SCALE GENOMIC DNA]</scope>
    <source>
        <strain evidence="4 5">BM-138-508</strain>
    </source>
</reference>
<organism evidence="4 5">
    <name type="scientific">Seiridium unicorne</name>
    <dbReference type="NCBI Taxonomy" id="138068"/>
    <lineage>
        <taxon>Eukaryota</taxon>
        <taxon>Fungi</taxon>
        <taxon>Dikarya</taxon>
        <taxon>Ascomycota</taxon>
        <taxon>Pezizomycotina</taxon>
        <taxon>Sordariomycetes</taxon>
        <taxon>Xylariomycetidae</taxon>
        <taxon>Amphisphaeriales</taxon>
        <taxon>Sporocadaceae</taxon>
        <taxon>Seiridium</taxon>
    </lineage>
</organism>
<feature type="region of interest" description="Disordered" evidence="2">
    <location>
        <begin position="298"/>
        <end position="349"/>
    </location>
</feature>
<dbReference type="InterPro" id="IPR029058">
    <property type="entry name" value="AB_hydrolase_fold"/>
</dbReference>
<dbReference type="PANTHER" id="PTHR42886:SF29">
    <property type="entry name" value="PUMMELIG, ISOFORM A"/>
    <property type="match status" value="1"/>
</dbReference>
<evidence type="ECO:0000313" key="5">
    <source>
        <dbReference type="Proteomes" id="UP001408356"/>
    </source>
</evidence>
<evidence type="ECO:0000256" key="2">
    <source>
        <dbReference type="SAM" id="MobiDB-lite"/>
    </source>
</evidence>
<feature type="compositionally biased region" description="Low complexity" evidence="2">
    <location>
        <begin position="311"/>
        <end position="324"/>
    </location>
</feature>
<feature type="region of interest" description="Disordered" evidence="2">
    <location>
        <begin position="21"/>
        <end position="78"/>
    </location>
</feature>
<dbReference type="Gene3D" id="3.40.50.1820">
    <property type="entry name" value="alpha/beta hydrolase"/>
    <property type="match status" value="1"/>
</dbReference>
<evidence type="ECO:0000256" key="1">
    <source>
        <dbReference type="ARBA" id="ARBA00038097"/>
    </source>
</evidence>
<feature type="compositionally biased region" description="Polar residues" evidence="2">
    <location>
        <begin position="31"/>
        <end position="43"/>
    </location>
</feature>
<name>A0ABR2UGV5_9PEZI</name>
<accession>A0ABR2UGV5</accession>
<proteinExistence type="inferred from homology"/>
<dbReference type="Pfam" id="PF00561">
    <property type="entry name" value="Abhydrolase_1"/>
    <property type="match status" value="1"/>
</dbReference>
<evidence type="ECO:0000259" key="3">
    <source>
        <dbReference type="Pfam" id="PF00561"/>
    </source>
</evidence>
<gene>
    <name evidence="4" type="ORF">SUNI508_11551</name>
</gene>
<evidence type="ECO:0000313" key="4">
    <source>
        <dbReference type="EMBL" id="KAK9413855.1"/>
    </source>
</evidence>
<dbReference type="Proteomes" id="UP001408356">
    <property type="component" value="Unassembled WGS sequence"/>
</dbReference>
<feature type="compositionally biased region" description="Basic and acidic residues" evidence="2">
    <location>
        <begin position="325"/>
        <end position="341"/>
    </location>
</feature>
<comment type="caution">
    <text evidence="4">The sequence shown here is derived from an EMBL/GenBank/DDBJ whole genome shotgun (WGS) entry which is preliminary data.</text>
</comment>
<dbReference type="EMBL" id="JARVKF010000433">
    <property type="protein sequence ID" value="KAK9413855.1"/>
    <property type="molecule type" value="Genomic_DNA"/>
</dbReference>
<comment type="similarity">
    <text evidence="1">Belongs to the peptidase S33 family. ABHD4/ABHD5 subfamily.</text>
</comment>
<keyword evidence="5" id="KW-1185">Reference proteome</keyword>
<dbReference type="SUPFAM" id="SSF53474">
    <property type="entry name" value="alpha/beta-Hydrolases"/>
    <property type="match status" value="1"/>
</dbReference>
<feature type="domain" description="AB hydrolase-1" evidence="3">
    <location>
        <begin position="180"/>
        <end position="523"/>
    </location>
</feature>
<sequence>MIKTPSTHAVVQSRKLVSAVQRLQTDKHPATTPQQTANMSTEAVASGPPVGGQPMLARRRAKEQPQSEPDQQPKDRTRMAPFFPLGYKDAVYQWWTSVTPTMAERNVIAHIPYLKEAVAQSTSPGDQVPSADHPGSTETSAKIDPYGPRVWKSQMVKLSGKNRGLNEFSVERVGEPVDDTLVMLHGYGAGLGLFYKNFESLTRAKGWKLYALDMLGMGNSLRPPFKIHAKDPEDKITEAESWFVDALEEWRKVRKLEKFTLLGHSLGGYLAVSYALKYPGRLNKLILASPVGIPEDPYAVNADMPEPSESTFQDEFTQDQQETTQTHDSDRPVNAKSKTEKAGANPAKKRPYPSWLVWLWDANVSPFSIIRMTGPFGPRFVSGWTSRRFNHLPPEEAQTLHEYAYSLFRQRGSGEYVLPYLLAPGAHARRPVINRIQNVGRQVIAPATDSTPAVKETGYPIVFMYGENDWMDVAGGLASEEKLKQAKALALRDATEEEKKKENGAAKVVIIKKAGHHLYLDNPDEFNEADDMNEINFNILPSWQSRHVCVSPILGDFVFDLNTRESCSDKDCACVKDILEKSYERLLVYAQHLAQWSESCGDYIEHAASAHKMFAMYCGYHLVTQVVVVVTTYEDPGAQRPLQSTGFSLQQDPEHGAGLQNRPKCVQDHLEWWFELVAAVWAGAELGAWATRRKERKQNAAPAGDSMA</sequence>